<evidence type="ECO:0000313" key="1">
    <source>
        <dbReference type="EMBL" id="TFK65073.1"/>
    </source>
</evidence>
<keyword evidence="2" id="KW-1185">Reference proteome</keyword>
<organism evidence="1 2">
    <name type="scientific">Pluteus cervinus</name>
    <dbReference type="NCBI Taxonomy" id="181527"/>
    <lineage>
        <taxon>Eukaryota</taxon>
        <taxon>Fungi</taxon>
        <taxon>Dikarya</taxon>
        <taxon>Basidiomycota</taxon>
        <taxon>Agaricomycotina</taxon>
        <taxon>Agaricomycetes</taxon>
        <taxon>Agaricomycetidae</taxon>
        <taxon>Agaricales</taxon>
        <taxon>Pluteineae</taxon>
        <taxon>Pluteaceae</taxon>
        <taxon>Pluteus</taxon>
    </lineage>
</organism>
<sequence length="413" mass="46639">MHMITNPFPLELVEHIISYIDEDPGHLSRRTALVDCCRVSRVWRLAAQPKLYSYIPLMPKTRRTKSLDGTFKQFPHLRRYVKALCLTGYLNTECQNLISSVQSLPNLESLRLLSLSFPPSAPGPTLQAQLPNLFRSKHLTSLSLSALRDVQGDLLYHCGALENLALRRTTFFGLDAAAATSEGGSHKARLQCLIICCVGREEVEILDWMMNPRSAFDVGYIETFESTAIDRSDDGNSFGTICKFVSHISGSLRNVVMDPPILYNRSTAAELTNMLKSDELESLRVATISLVQELEWPYNNIDLLLSLLSNLPYPDTLEELILPTCFQGNSITTAKKSLREARWPNVENLICSRFPNLKSVHIKCFVPNTLLTGSDIPALLRRCLPVLSDRDILSFDNYSHHMYAFHMENGWFD</sequence>
<proteinExistence type="predicted"/>
<evidence type="ECO:0000313" key="2">
    <source>
        <dbReference type="Proteomes" id="UP000308600"/>
    </source>
</evidence>
<accession>A0ACD3AGQ3</accession>
<dbReference type="Proteomes" id="UP000308600">
    <property type="component" value="Unassembled WGS sequence"/>
</dbReference>
<name>A0ACD3AGQ3_9AGAR</name>
<dbReference type="EMBL" id="ML208449">
    <property type="protein sequence ID" value="TFK65073.1"/>
    <property type="molecule type" value="Genomic_DNA"/>
</dbReference>
<gene>
    <name evidence="1" type="ORF">BDN72DRAFT_962779</name>
</gene>
<reference evidence="1 2" key="1">
    <citation type="journal article" date="2019" name="Nat. Ecol. Evol.">
        <title>Megaphylogeny resolves global patterns of mushroom evolution.</title>
        <authorList>
            <person name="Varga T."/>
            <person name="Krizsan K."/>
            <person name="Foldi C."/>
            <person name="Dima B."/>
            <person name="Sanchez-Garcia M."/>
            <person name="Sanchez-Ramirez S."/>
            <person name="Szollosi G.J."/>
            <person name="Szarkandi J.G."/>
            <person name="Papp V."/>
            <person name="Albert L."/>
            <person name="Andreopoulos W."/>
            <person name="Angelini C."/>
            <person name="Antonin V."/>
            <person name="Barry K.W."/>
            <person name="Bougher N.L."/>
            <person name="Buchanan P."/>
            <person name="Buyck B."/>
            <person name="Bense V."/>
            <person name="Catcheside P."/>
            <person name="Chovatia M."/>
            <person name="Cooper J."/>
            <person name="Damon W."/>
            <person name="Desjardin D."/>
            <person name="Finy P."/>
            <person name="Geml J."/>
            <person name="Haridas S."/>
            <person name="Hughes K."/>
            <person name="Justo A."/>
            <person name="Karasinski D."/>
            <person name="Kautmanova I."/>
            <person name="Kiss B."/>
            <person name="Kocsube S."/>
            <person name="Kotiranta H."/>
            <person name="LaButti K.M."/>
            <person name="Lechner B.E."/>
            <person name="Liimatainen K."/>
            <person name="Lipzen A."/>
            <person name="Lukacs Z."/>
            <person name="Mihaltcheva S."/>
            <person name="Morgado L.N."/>
            <person name="Niskanen T."/>
            <person name="Noordeloos M.E."/>
            <person name="Ohm R.A."/>
            <person name="Ortiz-Santana B."/>
            <person name="Ovrebo C."/>
            <person name="Racz N."/>
            <person name="Riley R."/>
            <person name="Savchenko A."/>
            <person name="Shiryaev A."/>
            <person name="Soop K."/>
            <person name="Spirin V."/>
            <person name="Szebenyi C."/>
            <person name="Tomsovsky M."/>
            <person name="Tulloss R.E."/>
            <person name="Uehling J."/>
            <person name="Grigoriev I.V."/>
            <person name="Vagvolgyi C."/>
            <person name="Papp T."/>
            <person name="Martin F.M."/>
            <person name="Miettinen O."/>
            <person name="Hibbett D.S."/>
            <person name="Nagy L.G."/>
        </authorList>
    </citation>
    <scope>NUCLEOTIDE SEQUENCE [LARGE SCALE GENOMIC DNA]</scope>
    <source>
        <strain evidence="1 2">NL-1719</strain>
    </source>
</reference>
<protein>
    <submittedName>
        <fullName evidence="1">Uncharacterized protein</fullName>
    </submittedName>
</protein>